<dbReference type="Proteomes" id="UP000039046">
    <property type="component" value="Unassembled WGS sequence"/>
</dbReference>
<proteinExistence type="predicted"/>
<feature type="signal peptide" evidence="1">
    <location>
        <begin position="1"/>
        <end position="18"/>
    </location>
</feature>
<keyword evidence="3" id="KW-1185">Reference proteome</keyword>
<keyword evidence="1" id="KW-0732">Signal</keyword>
<evidence type="ECO:0000313" key="3">
    <source>
        <dbReference type="Proteomes" id="UP000039046"/>
    </source>
</evidence>
<gene>
    <name evidence="2" type="ORF">VHEMI00559</name>
</gene>
<organism evidence="2 3">
    <name type="scientific">[Torrubiella] hemipterigena</name>
    <dbReference type="NCBI Taxonomy" id="1531966"/>
    <lineage>
        <taxon>Eukaryota</taxon>
        <taxon>Fungi</taxon>
        <taxon>Dikarya</taxon>
        <taxon>Ascomycota</taxon>
        <taxon>Pezizomycotina</taxon>
        <taxon>Sordariomycetes</taxon>
        <taxon>Hypocreomycetidae</taxon>
        <taxon>Hypocreales</taxon>
        <taxon>Clavicipitaceae</taxon>
        <taxon>Clavicipitaceae incertae sedis</taxon>
        <taxon>'Torrubiella' clade</taxon>
    </lineage>
</organism>
<dbReference type="EMBL" id="CDHN01000001">
    <property type="protein sequence ID" value="CEJ80374.1"/>
    <property type="molecule type" value="Genomic_DNA"/>
</dbReference>
<evidence type="ECO:0000256" key="1">
    <source>
        <dbReference type="SAM" id="SignalP"/>
    </source>
</evidence>
<accession>A0A0A1T4V1</accession>
<feature type="chain" id="PRO_5001979283" evidence="1">
    <location>
        <begin position="19"/>
        <end position="386"/>
    </location>
</feature>
<protein>
    <submittedName>
        <fullName evidence="2">Uncharacterized protein</fullName>
    </submittedName>
</protein>
<dbReference type="HOGENOM" id="CLU_716083_0_0_1"/>
<name>A0A0A1T4V1_9HYPO</name>
<evidence type="ECO:0000313" key="2">
    <source>
        <dbReference type="EMBL" id="CEJ80374.1"/>
    </source>
</evidence>
<sequence>MKASLVSVAAVLACTATAAPINEQKDQSASQNDGVGGGVDGLTSILSGLTGATGGVTNTLGGLTGAPGQGDPIVSAAGGLGNLVGTARSLTKPFSGVTDSLGSATGLIPAILNLLGLGLNGPVESLLRGGAAVGQVANNVGSNIQSGVPNPGGIIPPIGDSRDGVLGYPPPSGRYLPGLTFPWFNDFPDLVLMKGQGYDKIDFQGLLENLADVLKKVQTNDAIISKLFTQNAHKIKIANIYTNSTLTQMINGKLNEDAGMSQLTGPYQDTIVMLTELGKKIFAASGVDVDPVDVDKFRSIMSILVGEIMFTVKLTSTTLGVRPELKQILHSVVAFLNNNLIGLVALNGALGPPIYGAISPILMNLGQSIGKPLLGALADALKGLPH</sequence>
<reference evidence="2 3" key="1">
    <citation type="journal article" date="2015" name="Genome Announc.">
        <title>Draft Genome Sequence and Gene Annotation of the Entomopathogenic Fungus Verticillium hemipterigenum.</title>
        <authorList>
            <person name="Horn F."/>
            <person name="Habel A."/>
            <person name="Scharf D.H."/>
            <person name="Dworschak J."/>
            <person name="Brakhage A.A."/>
            <person name="Guthke R."/>
            <person name="Hertweck C."/>
            <person name="Linde J."/>
        </authorList>
    </citation>
    <scope>NUCLEOTIDE SEQUENCE [LARGE SCALE GENOMIC DNA]</scope>
</reference>
<dbReference type="AlphaFoldDB" id="A0A0A1T4V1"/>